<dbReference type="AlphaFoldDB" id="A0AAE3VYX6"/>
<dbReference type="EMBL" id="JAUSUZ010000001">
    <property type="protein sequence ID" value="MDQ0366296.1"/>
    <property type="molecule type" value="Genomic_DNA"/>
</dbReference>
<organism evidence="1 2">
    <name type="scientific">Catenuloplanes indicus</name>
    <dbReference type="NCBI Taxonomy" id="137267"/>
    <lineage>
        <taxon>Bacteria</taxon>
        <taxon>Bacillati</taxon>
        <taxon>Actinomycetota</taxon>
        <taxon>Actinomycetes</taxon>
        <taxon>Micromonosporales</taxon>
        <taxon>Micromonosporaceae</taxon>
        <taxon>Catenuloplanes</taxon>
    </lineage>
</organism>
<dbReference type="Proteomes" id="UP001240236">
    <property type="component" value="Unassembled WGS sequence"/>
</dbReference>
<name>A0AAE3VYX6_9ACTN</name>
<evidence type="ECO:0000313" key="2">
    <source>
        <dbReference type="Proteomes" id="UP001240236"/>
    </source>
</evidence>
<sequence length="177" mass="19517">MMPVFQFRMVVDTPPTDAQAVALVGLPDTPGVEVAPEEQVGVVWFDRAAPRLATAIVSATHDLERVGLRPIRVEPRDEVTIPEAASRLGRPEEWFRTWLTGTFGEPGAPVPVSMRPAGRERFFSWDDIEVWTRERLDPGVPDGPPVLTAAALVLRLRRVGRGVDGLPELLSLVDIRP</sequence>
<reference evidence="1 2" key="1">
    <citation type="submission" date="2023-07" db="EMBL/GenBank/DDBJ databases">
        <title>Sequencing the genomes of 1000 actinobacteria strains.</title>
        <authorList>
            <person name="Klenk H.-P."/>
        </authorList>
    </citation>
    <scope>NUCLEOTIDE SEQUENCE [LARGE SCALE GENOMIC DNA]</scope>
    <source>
        <strain evidence="1 2">DSM 44709</strain>
    </source>
</reference>
<keyword evidence="2" id="KW-1185">Reference proteome</keyword>
<proteinExistence type="predicted"/>
<evidence type="ECO:0000313" key="1">
    <source>
        <dbReference type="EMBL" id="MDQ0366296.1"/>
    </source>
</evidence>
<gene>
    <name evidence="1" type="ORF">J2S42_002965</name>
</gene>
<accession>A0AAE3VYX6</accession>
<protein>
    <submittedName>
        <fullName evidence="1">Uncharacterized protein</fullName>
    </submittedName>
</protein>
<dbReference type="RefSeq" id="WP_307239520.1">
    <property type="nucleotide sequence ID" value="NZ_JAUSUZ010000001.1"/>
</dbReference>
<comment type="caution">
    <text evidence="1">The sequence shown here is derived from an EMBL/GenBank/DDBJ whole genome shotgun (WGS) entry which is preliminary data.</text>
</comment>